<proteinExistence type="predicted"/>
<sequence length="185" mass="20938">MDLHTLRHKIADSTSGGWNKITCWGAGSGPVYHYGLSSENGDNGIETEAKGHANTAVLIEDVDISIAWGYDPDETQRIDHRQTFDYDFLPELADDDTPVTRIYADVFYRGALVDRMLFAVADGGRYYVPIPRTVYPNRVSVRERGEPEHHYTRWQLGFASLLNSFEHAEPIEDLLAEVDYVVDDD</sequence>
<reference evidence="1 2" key="1">
    <citation type="submission" date="2016-01" db="EMBL/GenBank/DDBJ databases">
        <title>The new phylogeny of the genus Mycobacterium.</title>
        <authorList>
            <person name="Tarcisio F."/>
            <person name="Conor M."/>
            <person name="Antonella G."/>
            <person name="Elisabetta G."/>
            <person name="Giulia F.S."/>
            <person name="Sara T."/>
            <person name="Anna F."/>
            <person name="Clotilde B."/>
            <person name="Roberto B."/>
            <person name="Veronica D.S."/>
            <person name="Fabio R."/>
            <person name="Monica P."/>
            <person name="Olivier J."/>
            <person name="Enrico T."/>
            <person name="Nicola S."/>
        </authorList>
    </citation>
    <scope>NUCLEOTIDE SEQUENCE [LARGE SCALE GENOMIC DNA]</scope>
    <source>
        <strain evidence="1 2">ATCC 700010</strain>
    </source>
</reference>
<evidence type="ECO:0000313" key="2">
    <source>
        <dbReference type="Proteomes" id="UP000193964"/>
    </source>
</evidence>
<dbReference type="AlphaFoldDB" id="A0A1X2FIA4"/>
<dbReference type="Proteomes" id="UP000193964">
    <property type="component" value="Unassembled WGS sequence"/>
</dbReference>
<accession>A0A1X2FIA4</accession>
<dbReference type="OrthoDB" id="5108480at2"/>
<dbReference type="RefSeq" id="WP_133060105.1">
    <property type="nucleotide sequence ID" value="NZ_JACKUA010000019.1"/>
</dbReference>
<gene>
    <name evidence="1" type="ORF">AWC31_14845</name>
</gene>
<name>A0A1X2FIA4_9MYCO</name>
<organism evidence="1 2">
    <name type="scientific">Mycolicibacterium wolinskyi</name>
    <dbReference type="NCBI Taxonomy" id="59750"/>
    <lineage>
        <taxon>Bacteria</taxon>
        <taxon>Bacillati</taxon>
        <taxon>Actinomycetota</taxon>
        <taxon>Actinomycetes</taxon>
        <taxon>Mycobacteriales</taxon>
        <taxon>Mycobacteriaceae</taxon>
        <taxon>Mycolicibacterium</taxon>
    </lineage>
</organism>
<evidence type="ECO:0000313" key="1">
    <source>
        <dbReference type="EMBL" id="ORX17719.1"/>
    </source>
</evidence>
<dbReference type="EMBL" id="LQQA01000006">
    <property type="protein sequence ID" value="ORX17719.1"/>
    <property type="molecule type" value="Genomic_DNA"/>
</dbReference>
<protein>
    <submittedName>
        <fullName evidence="1">Uncharacterized protein</fullName>
    </submittedName>
</protein>
<comment type="caution">
    <text evidence="1">The sequence shown here is derived from an EMBL/GenBank/DDBJ whole genome shotgun (WGS) entry which is preliminary data.</text>
</comment>